<comment type="similarity">
    <text evidence="1">Belongs to the bacterial solute-binding protein 3 family.</text>
</comment>
<evidence type="ECO:0000256" key="1">
    <source>
        <dbReference type="ARBA" id="ARBA00010333"/>
    </source>
</evidence>
<dbReference type="PANTHER" id="PTHR35936">
    <property type="entry name" value="MEMBRANE-BOUND LYTIC MUREIN TRANSGLYCOSYLASE F"/>
    <property type="match status" value="1"/>
</dbReference>
<sequence length="279" mass="30989">MLRALLLSSLVFLAACSPSEDPPSVVPETEFSEAAVFPEGHKSDQWRTITIAADPWCPHNCEAGSEREGYMVEIAREAFAPARLKVRYVNMSWARALAQAKEGYVDAVVGAFVSDAPSFVFPDEAIGHARTVLFAHADSDWSYQNIDSLKQLKLIAINGYSYSPELDGYIETNKGNPERVWIISGPSPLDRAIELLGQERTDVLPEDLQVMQWTLAHMENPPALRQVVQLQEMRAYIAFSPANPESPDLAALLSEGVRNLRQSGRLQEILARYGLSWSD</sequence>
<evidence type="ECO:0000313" key="5">
    <source>
        <dbReference type="Proteomes" id="UP001223547"/>
    </source>
</evidence>
<feature type="domain" description="Solute-binding protein family 3/N-terminal" evidence="3">
    <location>
        <begin position="54"/>
        <end position="274"/>
    </location>
</feature>
<dbReference type="SUPFAM" id="SSF53850">
    <property type="entry name" value="Periplasmic binding protein-like II"/>
    <property type="match status" value="1"/>
</dbReference>
<evidence type="ECO:0000256" key="2">
    <source>
        <dbReference type="ARBA" id="ARBA00022729"/>
    </source>
</evidence>
<name>A0ABT7H8J9_9GAMM</name>
<dbReference type="Gene3D" id="3.40.190.10">
    <property type="entry name" value="Periplasmic binding protein-like II"/>
    <property type="match status" value="2"/>
</dbReference>
<dbReference type="PANTHER" id="PTHR35936:SF25">
    <property type="entry name" value="ABC TRANSPORTER SUBSTRATE-BINDING PROTEIN"/>
    <property type="match status" value="1"/>
</dbReference>
<accession>A0ABT7H8J9</accession>
<evidence type="ECO:0000313" key="4">
    <source>
        <dbReference type="EMBL" id="MDK9556377.1"/>
    </source>
</evidence>
<reference evidence="4 5" key="1">
    <citation type="submission" date="2023-05" db="EMBL/GenBank/DDBJ databases">
        <title>Marinobacter albus sp. nov., a marine bacterium isolated from sand in a coastal intertidal zone of huludao.</title>
        <authorList>
            <person name="Deng T."/>
        </authorList>
    </citation>
    <scope>NUCLEOTIDE SEQUENCE [LARGE SCALE GENOMIC DNA]</scope>
    <source>
        <strain evidence="4 5">M216</strain>
    </source>
</reference>
<comment type="caution">
    <text evidence="4">The sequence shown here is derived from an EMBL/GenBank/DDBJ whole genome shotgun (WGS) entry which is preliminary data.</text>
</comment>
<dbReference type="InterPro" id="IPR001638">
    <property type="entry name" value="Solute-binding_3/MltF_N"/>
</dbReference>
<dbReference type="Pfam" id="PF00497">
    <property type="entry name" value="SBP_bac_3"/>
    <property type="match status" value="1"/>
</dbReference>
<organism evidence="4 5">
    <name type="scientific">Marinobacter albus</name>
    <dbReference type="NCBI Taxonomy" id="3030833"/>
    <lineage>
        <taxon>Bacteria</taxon>
        <taxon>Pseudomonadati</taxon>
        <taxon>Pseudomonadota</taxon>
        <taxon>Gammaproteobacteria</taxon>
        <taxon>Pseudomonadales</taxon>
        <taxon>Marinobacteraceae</taxon>
        <taxon>Marinobacter</taxon>
    </lineage>
</organism>
<evidence type="ECO:0000259" key="3">
    <source>
        <dbReference type="Pfam" id="PF00497"/>
    </source>
</evidence>
<proteinExistence type="inferred from homology"/>
<keyword evidence="5" id="KW-1185">Reference proteome</keyword>
<protein>
    <submittedName>
        <fullName evidence="4">Transporter substrate-binding domain-containing protein</fullName>
    </submittedName>
</protein>
<dbReference type="PROSITE" id="PS51257">
    <property type="entry name" value="PROKAR_LIPOPROTEIN"/>
    <property type="match status" value="1"/>
</dbReference>
<dbReference type="EMBL" id="JASSQD010000001">
    <property type="protein sequence ID" value="MDK9556377.1"/>
    <property type="molecule type" value="Genomic_DNA"/>
</dbReference>
<gene>
    <name evidence="4" type="ORF">QQF73_01975</name>
</gene>
<dbReference type="Proteomes" id="UP001223547">
    <property type="component" value="Unassembled WGS sequence"/>
</dbReference>
<dbReference type="RefSeq" id="WP_219867099.1">
    <property type="nucleotide sequence ID" value="NZ_JASSQD010000001.1"/>
</dbReference>
<keyword evidence="2" id="KW-0732">Signal</keyword>